<protein>
    <submittedName>
        <fullName evidence="1">Uncharacterized protein</fullName>
    </submittedName>
</protein>
<dbReference type="RefSeq" id="XP_003879050.1">
    <property type="nucleotide sequence ID" value="XM_003879001.1"/>
</dbReference>
<name>E9B5T3_LEIMU</name>
<keyword evidence="2" id="KW-1185">Reference proteome</keyword>
<evidence type="ECO:0000313" key="1">
    <source>
        <dbReference type="EMBL" id="CBZ30604.1"/>
    </source>
</evidence>
<dbReference type="OrthoDB" id="266828at2759"/>
<accession>E9B5T3</accession>
<sequence length="192" mass="21338">MEIGCMVVHLRRRWQRGRKAQTRGEGAAVDAMCQAQTMLCPNRTCTAPSKGRQWRISASTSAPDALCALLSVTPWKGRGYGTTAACSSTAVTYHWHHPSCGMQHSSADNDHFLLPSPPPSVSGLSLLPLKRPSHLVCPRCPLSFTSIHTHPHIYMYIFTSTSRNYTPAVARNSIQYSEQRRQSSNRVFLLQT</sequence>
<gene>
    <name evidence="1" type="ORF">LMXM_34_0480</name>
</gene>
<organism evidence="1 2">
    <name type="scientific">Leishmania mexicana (strain MHOM/GT/2001/U1103)</name>
    <dbReference type="NCBI Taxonomy" id="929439"/>
    <lineage>
        <taxon>Eukaryota</taxon>
        <taxon>Discoba</taxon>
        <taxon>Euglenozoa</taxon>
        <taxon>Kinetoplastea</taxon>
        <taxon>Metakinetoplastina</taxon>
        <taxon>Trypanosomatida</taxon>
        <taxon>Trypanosomatidae</taxon>
        <taxon>Leishmaniinae</taxon>
        <taxon>Leishmania</taxon>
    </lineage>
</organism>
<evidence type="ECO:0000313" key="2">
    <source>
        <dbReference type="Proteomes" id="UP000007259"/>
    </source>
</evidence>
<dbReference type="AlphaFoldDB" id="E9B5T3"/>
<dbReference type="EMBL" id="FR799587">
    <property type="protein sequence ID" value="CBZ30604.1"/>
    <property type="molecule type" value="Genomic_DNA"/>
</dbReference>
<dbReference type="GeneID" id="13450767"/>
<dbReference type="KEGG" id="lmi:LMXM_34_0480"/>
<reference evidence="1 2" key="1">
    <citation type="journal article" date="2011" name="Genome Res.">
        <title>Chromosome and gene copy number variation allow major structural change between species and strains of Leishmania.</title>
        <authorList>
            <person name="Rogers M.B."/>
            <person name="Hilley J.D."/>
            <person name="Dickens N.J."/>
            <person name="Wilkes J."/>
            <person name="Bates P.A."/>
            <person name="Depledge D.P."/>
            <person name="Harris D."/>
            <person name="Her Y."/>
            <person name="Herzyk P."/>
            <person name="Imamura H."/>
            <person name="Otto T.D."/>
            <person name="Sanders M."/>
            <person name="Seeger K."/>
            <person name="Dujardin J.C."/>
            <person name="Berriman M."/>
            <person name="Smith D.F."/>
            <person name="Hertz-Fowler C."/>
            <person name="Mottram J.C."/>
        </authorList>
    </citation>
    <scope>NUCLEOTIDE SEQUENCE [LARGE SCALE GENOMIC DNA]</scope>
    <source>
        <strain evidence="1 2">MHOM/GT/2001/U1103</strain>
    </source>
</reference>
<dbReference type="Proteomes" id="UP000007259">
    <property type="component" value="Chromosome 34"/>
</dbReference>
<proteinExistence type="predicted"/>